<evidence type="ECO:0000313" key="12">
    <source>
        <dbReference type="Proteomes" id="UP001208570"/>
    </source>
</evidence>
<dbReference type="Proteomes" id="UP001208570">
    <property type="component" value="Unassembled WGS sequence"/>
</dbReference>
<organism evidence="11 12">
    <name type="scientific">Paralvinella palmiformis</name>
    <dbReference type="NCBI Taxonomy" id="53620"/>
    <lineage>
        <taxon>Eukaryota</taxon>
        <taxon>Metazoa</taxon>
        <taxon>Spiralia</taxon>
        <taxon>Lophotrochozoa</taxon>
        <taxon>Annelida</taxon>
        <taxon>Polychaeta</taxon>
        <taxon>Sedentaria</taxon>
        <taxon>Canalipalpata</taxon>
        <taxon>Terebellida</taxon>
        <taxon>Terebelliformia</taxon>
        <taxon>Alvinellidae</taxon>
        <taxon>Paralvinella</taxon>
    </lineage>
</organism>
<feature type="domain" description="EGF-like" evidence="9">
    <location>
        <begin position="192"/>
        <end position="231"/>
    </location>
</feature>
<dbReference type="InterPro" id="IPR009030">
    <property type="entry name" value="Growth_fac_rcpt_cys_sf"/>
</dbReference>
<dbReference type="SUPFAM" id="SSF57184">
    <property type="entry name" value="Growth factor receptor domain"/>
    <property type="match status" value="1"/>
</dbReference>
<proteinExistence type="predicted"/>
<feature type="domain" description="EGF-like" evidence="9">
    <location>
        <begin position="106"/>
        <end position="146"/>
    </location>
</feature>
<evidence type="ECO:0000256" key="3">
    <source>
        <dbReference type="ARBA" id="ARBA00022692"/>
    </source>
</evidence>
<dbReference type="PROSITE" id="PS50213">
    <property type="entry name" value="FAS1"/>
    <property type="match status" value="2"/>
</dbReference>
<feature type="domain" description="FAS1" evidence="10">
    <location>
        <begin position="597"/>
        <end position="721"/>
    </location>
</feature>
<keyword evidence="3" id="KW-0812">Transmembrane</keyword>
<dbReference type="Gene3D" id="2.30.180.10">
    <property type="entry name" value="FAS1 domain"/>
    <property type="match status" value="3"/>
</dbReference>
<dbReference type="Gene3D" id="2.170.300.10">
    <property type="entry name" value="Tie2 ligand-binding domain superfamily"/>
    <property type="match status" value="1"/>
</dbReference>
<keyword evidence="6 8" id="KW-1015">Disulfide bond</keyword>
<name>A0AAD9J901_9ANNE</name>
<comment type="subcellular location">
    <subcellularLocation>
        <location evidence="1">Membrane</location>
        <topology evidence="1">Single-pass membrane protein</topology>
    </subcellularLocation>
</comment>
<dbReference type="GO" id="GO:0016020">
    <property type="term" value="C:membrane"/>
    <property type="evidence" value="ECO:0007669"/>
    <property type="project" value="UniProtKB-SubCell"/>
</dbReference>
<keyword evidence="7" id="KW-0325">Glycoprotein</keyword>
<comment type="caution">
    <text evidence="11">The sequence shown here is derived from an EMBL/GenBank/DDBJ whole genome shotgun (WGS) entry which is preliminary data.</text>
</comment>
<feature type="domain" description="EGF-like" evidence="9">
    <location>
        <begin position="153"/>
        <end position="190"/>
    </location>
</feature>
<feature type="domain" description="EGF-like" evidence="9">
    <location>
        <begin position="279"/>
        <end position="320"/>
    </location>
</feature>
<dbReference type="PROSITE" id="PS01186">
    <property type="entry name" value="EGF_2"/>
    <property type="match status" value="2"/>
</dbReference>
<reference evidence="11" key="1">
    <citation type="journal article" date="2023" name="Mol. Biol. Evol.">
        <title>Third-Generation Sequencing Reveals the Adaptive Role of the Epigenome in Three Deep-Sea Polychaetes.</title>
        <authorList>
            <person name="Perez M."/>
            <person name="Aroh O."/>
            <person name="Sun Y."/>
            <person name="Lan Y."/>
            <person name="Juniper S.K."/>
            <person name="Young C.R."/>
            <person name="Angers B."/>
            <person name="Qian P.Y."/>
        </authorList>
    </citation>
    <scope>NUCLEOTIDE SEQUENCE</scope>
    <source>
        <strain evidence="11">P08H-3</strain>
    </source>
</reference>
<keyword evidence="5" id="KW-0472">Membrane</keyword>
<evidence type="ECO:0000256" key="2">
    <source>
        <dbReference type="ARBA" id="ARBA00022536"/>
    </source>
</evidence>
<protein>
    <submittedName>
        <fullName evidence="11">Uncharacterized protein</fullName>
    </submittedName>
</protein>
<dbReference type="Gene3D" id="2.10.25.10">
    <property type="entry name" value="Laminin"/>
    <property type="match status" value="2"/>
</dbReference>
<keyword evidence="4" id="KW-1133">Transmembrane helix</keyword>
<dbReference type="PANTHER" id="PTHR24038">
    <property type="entry name" value="STABILIN"/>
    <property type="match status" value="1"/>
</dbReference>
<dbReference type="InterPro" id="IPR036378">
    <property type="entry name" value="FAS1_dom_sf"/>
</dbReference>
<dbReference type="SMART" id="SM00181">
    <property type="entry name" value="EGF"/>
    <property type="match status" value="5"/>
</dbReference>
<comment type="caution">
    <text evidence="8">Lacks conserved residue(s) required for the propagation of feature annotation.</text>
</comment>
<dbReference type="PROSITE" id="PS00022">
    <property type="entry name" value="EGF_1"/>
    <property type="match status" value="2"/>
</dbReference>
<dbReference type="InterPro" id="IPR024731">
    <property type="entry name" value="NELL2-like_EGF"/>
</dbReference>
<gene>
    <name evidence="11" type="ORF">LSH36_501g02008</name>
</gene>
<feature type="disulfide bond" evidence="8">
    <location>
        <begin position="161"/>
        <end position="178"/>
    </location>
</feature>
<evidence type="ECO:0000256" key="8">
    <source>
        <dbReference type="PROSITE-ProRule" id="PRU00076"/>
    </source>
</evidence>
<feature type="disulfide bond" evidence="8">
    <location>
        <begin position="136"/>
        <end position="145"/>
    </location>
</feature>
<dbReference type="SUPFAM" id="SSF82153">
    <property type="entry name" value="FAS1 domain"/>
    <property type="match status" value="2"/>
</dbReference>
<accession>A0AAD9J901</accession>
<keyword evidence="12" id="KW-1185">Reference proteome</keyword>
<dbReference type="AlphaFoldDB" id="A0AAD9J901"/>
<dbReference type="EMBL" id="JAODUP010000501">
    <property type="protein sequence ID" value="KAK2148348.1"/>
    <property type="molecule type" value="Genomic_DNA"/>
</dbReference>
<dbReference type="InterPro" id="IPR000782">
    <property type="entry name" value="FAS1_domain"/>
</dbReference>
<sequence>MLTSTVHGDDFSVDPENGVIPADDGDLEIFCNRTVIVTFKTPCLSCSLNDYTSCPNDDGQLMADNIISCVYTTKLDKNIIELRGCQHICQRETIVSDCCKGRWGDDCQECPGGATNPCSGHGVCSEYIEGNGTCTCRSEYTGTGCELCVSGKYGPDCTQECRCDHGTCNDGIHGDGSCYCHSGYKGRFCDEAVNPCAEDPNPCHPMAVCIQSGAGAFQCKCQWGYQGDGFICTPIDPCQINYGSCPDDTTRCVYDHPGMSHCECVEGYQNYVQGVGCDMIDMCLLNVTQCHKHANCSTISPGVAECVCNEGYIGDGEECFGSIIERIEDMMVEGNLRGQFKFSLKLLKFAYYEELTIHGPFTIFVPTDEGFQNSLNTYQMKTMMSDVNYARHLFRQHIIARQLTAMEMNNATILYTLQGTTAILYYKVCYNKSTTAILYYKVCYNKSTTAILYYKVCYDKSTTAILYYKVCYDKSTTAILYYKVCYNKSTTAILYYKVSYDKSTTAILYYKVCYNKSTTAILYYKVCYNKSTTAILYYKVSYDNSTTAILYYKVCYDKSTTAILYYKVCYNKSTTAILYYQRDELSYRLHGFTGRAKVLEKDIVAVNGIIHVVNKLLDKPPVIIGSSKTSNINMMLKSGGPWTVFAPSNSAWKDLPEGTVDYLISEEGEDKLKALLKNHIIRPPVMTVAELVNTHRFLSVGHTATTVVVTAYVSIKMTRLI</sequence>
<dbReference type="Pfam" id="PF12947">
    <property type="entry name" value="EGF_3"/>
    <property type="match status" value="2"/>
</dbReference>
<evidence type="ECO:0000256" key="5">
    <source>
        <dbReference type="ARBA" id="ARBA00023136"/>
    </source>
</evidence>
<evidence type="ECO:0000256" key="7">
    <source>
        <dbReference type="ARBA" id="ARBA00023180"/>
    </source>
</evidence>
<evidence type="ECO:0000313" key="11">
    <source>
        <dbReference type="EMBL" id="KAK2148348.1"/>
    </source>
</evidence>
<dbReference type="InterPro" id="IPR000742">
    <property type="entry name" value="EGF"/>
</dbReference>
<evidence type="ECO:0000256" key="1">
    <source>
        <dbReference type="ARBA" id="ARBA00004167"/>
    </source>
</evidence>
<dbReference type="PROSITE" id="PS50026">
    <property type="entry name" value="EGF_3"/>
    <property type="match status" value="4"/>
</dbReference>
<feature type="disulfide bond" evidence="8">
    <location>
        <begin position="180"/>
        <end position="189"/>
    </location>
</feature>
<dbReference type="Pfam" id="PF02469">
    <property type="entry name" value="Fasciclin"/>
    <property type="match status" value="2"/>
</dbReference>
<keyword evidence="2 8" id="KW-0245">EGF-like domain</keyword>
<evidence type="ECO:0000259" key="10">
    <source>
        <dbReference type="PROSITE" id="PS50213"/>
    </source>
</evidence>
<dbReference type="Pfam" id="PF24887">
    <property type="entry name" value="EGF_STAB1-2"/>
    <property type="match status" value="1"/>
</dbReference>
<evidence type="ECO:0000259" key="9">
    <source>
        <dbReference type="PROSITE" id="PS50026"/>
    </source>
</evidence>
<dbReference type="InterPro" id="IPR056806">
    <property type="entry name" value="EGF_STAB1-2"/>
</dbReference>
<evidence type="ECO:0000256" key="4">
    <source>
        <dbReference type="ARBA" id="ARBA00022989"/>
    </source>
</evidence>
<dbReference type="PANTHER" id="PTHR24038:SF11">
    <property type="entry name" value="INTEGRIN BETA-LIKE PROTEIN E"/>
    <property type="match status" value="1"/>
</dbReference>
<feature type="domain" description="FAS1" evidence="10">
    <location>
        <begin position="324"/>
        <end position="456"/>
    </location>
</feature>
<evidence type="ECO:0000256" key="6">
    <source>
        <dbReference type="ARBA" id="ARBA00023157"/>
    </source>
</evidence>